<dbReference type="OrthoDB" id="8046937at2759"/>
<keyword evidence="1" id="KW-0175">Coiled coil</keyword>
<dbReference type="InterPro" id="IPR041588">
    <property type="entry name" value="Integrase_H2C2"/>
</dbReference>
<evidence type="ECO:0000259" key="3">
    <source>
        <dbReference type="PROSITE" id="PS50994"/>
    </source>
</evidence>
<evidence type="ECO:0000256" key="2">
    <source>
        <dbReference type="SAM" id="MobiDB-lite"/>
    </source>
</evidence>
<dbReference type="InterPro" id="IPR005312">
    <property type="entry name" value="DUF1759"/>
</dbReference>
<dbReference type="PANTHER" id="PTHR47331">
    <property type="entry name" value="PHD-TYPE DOMAIN-CONTAINING PROTEIN"/>
    <property type="match status" value="1"/>
</dbReference>
<feature type="compositionally biased region" description="Low complexity" evidence="2">
    <location>
        <begin position="127"/>
        <end position="137"/>
    </location>
</feature>
<dbReference type="OMA" id="YLANIFW"/>
<evidence type="ECO:0000313" key="4">
    <source>
        <dbReference type="EnsemblMetazoa" id="XP_038049739.1"/>
    </source>
</evidence>
<feature type="region of interest" description="Disordered" evidence="2">
    <location>
        <begin position="465"/>
        <end position="514"/>
    </location>
</feature>
<feature type="compositionally biased region" description="Low complexity" evidence="2">
    <location>
        <begin position="17"/>
        <end position="36"/>
    </location>
</feature>
<name>A0A913ZE28_PATMI</name>
<evidence type="ECO:0000256" key="1">
    <source>
        <dbReference type="SAM" id="Coils"/>
    </source>
</evidence>
<organism evidence="4 5">
    <name type="scientific">Patiria miniata</name>
    <name type="common">Bat star</name>
    <name type="synonym">Asterina miniata</name>
    <dbReference type="NCBI Taxonomy" id="46514"/>
    <lineage>
        <taxon>Eukaryota</taxon>
        <taxon>Metazoa</taxon>
        <taxon>Echinodermata</taxon>
        <taxon>Eleutherozoa</taxon>
        <taxon>Asterozoa</taxon>
        <taxon>Asteroidea</taxon>
        <taxon>Valvatacea</taxon>
        <taxon>Valvatida</taxon>
        <taxon>Asterinidae</taxon>
        <taxon>Patiria</taxon>
    </lineage>
</organism>
<dbReference type="SUPFAM" id="SSF53098">
    <property type="entry name" value="Ribonuclease H-like"/>
    <property type="match status" value="1"/>
</dbReference>
<dbReference type="PROSITE" id="PS50994">
    <property type="entry name" value="INTEGRASE"/>
    <property type="match status" value="1"/>
</dbReference>
<feature type="region of interest" description="Disordered" evidence="2">
    <location>
        <begin position="354"/>
        <end position="391"/>
    </location>
</feature>
<dbReference type="Gene3D" id="3.30.420.10">
    <property type="entry name" value="Ribonuclease H-like superfamily/Ribonuclease H"/>
    <property type="match status" value="1"/>
</dbReference>
<protein>
    <recommendedName>
        <fullName evidence="3">Integrase catalytic domain-containing protein</fullName>
    </recommendedName>
</protein>
<accession>A0A913ZE28</accession>
<dbReference type="Pfam" id="PF03564">
    <property type="entry name" value="DUF1759"/>
    <property type="match status" value="1"/>
</dbReference>
<dbReference type="InterPro" id="IPR043502">
    <property type="entry name" value="DNA/RNA_pol_sf"/>
</dbReference>
<keyword evidence="5" id="KW-1185">Reference proteome</keyword>
<dbReference type="Pfam" id="PF05380">
    <property type="entry name" value="Peptidase_A17"/>
    <property type="match status" value="1"/>
</dbReference>
<dbReference type="EnsemblMetazoa" id="XM_038193811.1">
    <property type="protein sequence ID" value="XP_038049739.1"/>
    <property type="gene ID" value="LOC119723246"/>
</dbReference>
<dbReference type="GeneID" id="119723246"/>
<dbReference type="Gene3D" id="3.10.10.10">
    <property type="entry name" value="HIV Type 1 Reverse Transcriptase, subunit A, domain 1"/>
    <property type="match status" value="1"/>
</dbReference>
<feature type="region of interest" description="Disordered" evidence="2">
    <location>
        <begin position="1"/>
        <end position="42"/>
    </location>
</feature>
<dbReference type="InterPro" id="IPR012337">
    <property type="entry name" value="RNaseH-like_sf"/>
</dbReference>
<dbReference type="InterPro" id="IPR040676">
    <property type="entry name" value="DUF5641"/>
</dbReference>
<feature type="region of interest" description="Disordered" evidence="2">
    <location>
        <begin position="118"/>
        <end position="141"/>
    </location>
</feature>
<dbReference type="InterPro" id="IPR036397">
    <property type="entry name" value="RNaseH_sf"/>
</dbReference>
<dbReference type="SUPFAM" id="SSF56672">
    <property type="entry name" value="DNA/RNA polymerases"/>
    <property type="match status" value="1"/>
</dbReference>
<sequence length="1854" mass="210730">MAEADSANNLPDNADAVSEAGSSISRASSRVSTSSVSRRKEAKANQLLARLKAEQLKKKQALAHEKLKIEQRMEQMEADDELEQAEQQVQFWENEVRTEDGVTDGPSVRNTEWNLTTASESAGVTLPQQDVSPSSSDDVPDKVDGKADLTNLAQLVQAMTLAINTPKPELLSFSGDPADYSGFIHNFDVNIASKVSEDRVKLTYLIQFCRGKARESIENCVLMEEKAGYKLAKEILRDQFGQPHVITQSLINKVTDRQPIRPNDGAGLWELARQMRKCQVTLSQIGYSADMNSSDRLLKVQRLLPIHLQSEWAKRAQIMIQGNMEPNFSHLTDFIEQKAKIASNMFGQNIGTNIRADKTSHPSFKSKPAKVTTLATQGSNAVGETTNGRGRPQRGNYVPKCRCCSQSHTLKECREFQQRSYDDRLKFVRSNKLCDNCFRPGHMAKGCMLKSTCEVSSCTWRHHTLLHPPHRDDRGSKGEGANYPSSSSASGAGDKNQSHTTSKPESRQHGSVNATAASMNRVCLRVVPVRVQGKDKEVQTWALLDGGSDTSLCDRRLLDQLGLQGIERNITLATVNDEHSEKTGVEVSLTVKDLEGRQSVDLPKVWTVDKLPITDRSFPREEDVSKWPHLQGISFPMISERRVMLLIGGDTPEVFWVLEERRGKRKEPYAVRSLLGWTLLGPTATNEKQFSFNVNHVLLEDDLLLRTVEKFWETDFGGKMADGEVADSVEDKRARTIMIETVTKVDGHYQVGLPWRYQSRCLPDNRPLAESRLQSLKRRFQRDPSLYEKYKKTLDVYFMKGYAREISSSSPQGVRPETTTDEQLAKGVETAITGQTVWYLPHHPVLHPQKPGKLRVVYDCAAKYKGVSLNDQLLQGPDFANNLVGVLTRFREEPVALVADVEAMFHQVKVPDNDSDALRFLWWPNGDYSKEPTDHKMLVHLFGATSSPSCAGFCLRKTAEDNRENFDKETVTTVLENFYMYVDDCLVSTKTESEAIRLASQLIQLLAKGGFRLTKWVCNSRDVLVTIPAEERAPSVVKLDFDHLPVERTLGVRWDVEADKFGFEAAVKCKPATRRGILSTVSSLYDPLGFLAPFILPVKILLQDLCRQGRGWDEKVEECEMMRWKRWLDDLPRLTCVTIDRCLQPREFSDIVAFQLHHFSDASERGYAAVSYLRVVDVHGKIHCAFVMGKARLCPVKQVTIPRLELSAAVLAVRLNQLIQRDIRLPIMETVYWTDSTSVLQYIQNESRRFHTFVANRVSRIQSGSDPSQWRYVDTASNPADDGSRGLTADAMIKNQRWLNGPDFLLKEVQHWPLPPVVIKGPYPDVLPDTLQSDPEVKKVVQSYSIVEKDCVQEFLSRYSSWSQMKRGVAWLLRYRDYLYARAKGRRDASEFCCRRLSLSELQRAEREVVKYTQRQSFRKEIAVLEAHADITTKKSKKGPNALHKLSPILVDGILRVGGRLENAPIQHDIKHPIILPSDHQVTRLLIEHHHLKVGHSGAGMTWTSLRERFWILKGGSTVRRVIGKCFRCKKRNAPLCQQLMGELPADRVTPEKPPFTYVGVDYFGPLYVKQGRSHVKRYGCVFTCLTMRAIHIEIAHSLDTDAFINALRRFISRRGTPEKIRSDNGTNFTGGERELRESIASLNEQKIGDYLHQRGIEWQFNPPTASHMGGVWERMIRSIRKILKNLLQEQVVCDEVLLTVMAEVEAILNARPLTQLSLDPRDDEPLTPNHLLLMRPSFNAPPGVFVKEDGYGRRRWRQAQFLADQFWRRWKREYLPLLQQRQKWTQPRRDLEVNDLVLVAADNEPRGQWPLGRVMQVYPDKEGRVRQVEVRVGTKYLRRPIAKLCFLERANSM</sequence>
<feature type="compositionally biased region" description="Polar residues" evidence="2">
    <location>
        <begin position="1"/>
        <end position="11"/>
    </location>
</feature>
<feature type="domain" description="Integrase catalytic" evidence="3">
    <location>
        <begin position="1550"/>
        <end position="1737"/>
    </location>
</feature>
<dbReference type="Pfam" id="PF17921">
    <property type="entry name" value="Integrase_H2C2"/>
    <property type="match status" value="1"/>
</dbReference>
<dbReference type="GO" id="GO:0015074">
    <property type="term" value="P:DNA integration"/>
    <property type="evidence" value="ECO:0007669"/>
    <property type="project" value="InterPro"/>
</dbReference>
<dbReference type="RefSeq" id="XP_038049739.1">
    <property type="nucleotide sequence ID" value="XM_038193811.1"/>
</dbReference>
<dbReference type="InterPro" id="IPR001584">
    <property type="entry name" value="Integrase_cat-core"/>
</dbReference>
<dbReference type="CDD" id="cd01644">
    <property type="entry name" value="RT_pepA17"/>
    <property type="match status" value="1"/>
</dbReference>
<reference evidence="4" key="1">
    <citation type="submission" date="2022-11" db="UniProtKB">
        <authorList>
            <consortium name="EnsemblMetazoa"/>
        </authorList>
    </citation>
    <scope>IDENTIFICATION</scope>
</reference>
<dbReference type="Gene3D" id="3.30.70.270">
    <property type="match status" value="1"/>
</dbReference>
<evidence type="ECO:0000313" key="5">
    <source>
        <dbReference type="Proteomes" id="UP000887568"/>
    </source>
</evidence>
<feature type="coiled-coil region" evidence="1">
    <location>
        <begin position="59"/>
        <end position="102"/>
    </location>
</feature>
<dbReference type="InterPro" id="IPR008042">
    <property type="entry name" value="Retrotrans_Pao"/>
</dbReference>
<dbReference type="PANTHER" id="PTHR47331:SF1">
    <property type="entry name" value="GAG-LIKE PROTEIN"/>
    <property type="match status" value="1"/>
</dbReference>
<dbReference type="Proteomes" id="UP000887568">
    <property type="component" value="Unplaced"/>
</dbReference>
<dbReference type="Pfam" id="PF18701">
    <property type="entry name" value="DUF5641"/>
    <property type="match status" value="1"/>
</dbReference>
<proteinExistence type="predicted"/>
<feature type="compositionally biased region" description="Polar residues" evidence="2">
    <location>
        <begin position="373"/>
        <end position="388"/>
    </location>
</feature>
<dbReference type="GO" id="GO:0003676">
    <property type="term" value="F:nucleic acid binding"/>
    <property type="evidence" value="ECO:0007669"/>
    <property type="project" value="InterPro"/>
</dbReference>
<dbReference type="InterPro" id="IPR043128">
    <property type="entry name" value="Rev_trsase/Diguanyl_cyclase"/>
</dbReference>